<protein>
    <submittedName>
        <fullName evidence="2">NAD(P)-binding domain-containing protein</fullName>
    </submittedName>
</protein>
<evidence type="ECO:0000313" key="3">
    <source>
        <dbReference type="Proteomes" id="UP001556196"/>
    </source>
</evidence>
<dbReference type="EMBL" id="JBFOCI010000011">
    <property type="protein sequence ID" value="MEW9808738.1"/>
    <property type="molecule type" value="Genomic_DNA"/>
</dbReference>
<gene>
    <name evidence="2" type="ORF">ABUE31_22345</name>
</gene>
<dbReference type="InterPro" id="IPR036188">
    <property type="entry name" value="FAD/NAD-bd_sf"/>
</dbReference>
<reference evidence="2 3" key="1">
    <citation type="submission" date="2024-06" db="EMBL/GenBank/DDBJ databases">
        <authorList>
            <person name="Tuo L."/>
        </authorList>
    </citation>
    <scope>NUCLEOTIDE SEQUENCE [LARGE SCALE GENOMIC DNA]</scope>
    <source>
        <strain evidence="2 3">ZMM04-5</strain>
    </source>
</reference>
<dbReference type="PRINTS" id="PR00368">
    <property type="entry name" value="FADPNR"/>
</dbReference>
<comment type="caution">
    <text evidence="2">The sequence shown here is derived from an EMBL/GenBank/DDBJ whole genome shotgun (WGS) entry which is preliminary data.</text>
</comment>
<sequence length="483" mass="50078">MTPTELPVAIVGAGPVGLAAAAHLVQRGIAPLILEQGASVGAALLEWGHVRVFSPWRYNIDAAARALLERSEWTAPDPDRLPTGGEIVRDYLAPLATRPEIAPHLKLGATVMAITRQGHDKASSEGRDGAPFVIRYERQGRVHRVLARAVIDASGTWSRPNPIGIDGLPVEGEREAAGLIAYGIPDVAGAERDSYAGKRVLVIGGGHSAINVALALMELQADTPGTEIHWALRRSGVERLLGGGLNDQLPERGALGLAARQAMQDGRLAMLTSFAAERIEPAAGGVVVHATLAGAPARLEFDRIVVATGFRPDLSFLSELRVALDPVVEAPPALAPLIDPNLHSCGTVPPHGIEELRHPEPGFTIVGAKSYGRAPTFLMATGYEQVRSVVAGLAGDHAAARAVHLVLPETGVCNTPSPPQTNACCGDGDAKVDGCCGGPAPTEADSCCLQDAFAKAEGRSGCGCGSAASETAAAGVRRADAFA</sequence>
<keyword evidence="3" id="KW-1185">Reference proteome</keyword>
<dbReference type="Pfam" id="PF13738">
    <property type="entry name" value="Pyr_redox_3"/>
    <property type="match status" value="1"/>
</dbReference>
<evidence type="ECO:0000313" key="2">
    <source>
        <dbReference type="EMBL" id="MEW9808738.1"/>
    </source>
</evidence>
<organism evidence="2 3">
    <name type="scientific">Mesorhizobium marinum</name>
    <dbReference type="NCBI Taxonomy" id="3228790"/>
    <lineage>
        <taxon>Bacteria</taxon>
        <taxon>Pseudomonadati</taxon>
        <taxon>Pseudomonadota</taxon>
        <taxon>Alphaproteobacteria</taxon>
        <taxon>Hyphomicrobiales</taxon>
        <taxon>Phyllobacteriaceae</taxon>
        <taxon>Mesorhizobium</taxon>
    </lineage>
</organism>
<dbReference type="Gene3D" id="3.50.50.60">
    <property type="entry name" value="FAD/NAD(P)-binding domain"/>
    <property type="match status" value="1"/>
</dbReference>
<name>A0ABV3R641_9HYPH</name>
<dbReference type="PANTHER" id="PTHR43539">
    <property type="entry name" value="FLAVIN-BINDING MONOOXYGENASE-LIKE PROTEIN (AFU_ORTHOLOGUE AFUA_4G09220)"/>
    <property type="match status" value="1"/>
</dbReference>
<accession>A0ABV3R641</accession>
<dbReference type="PANTHER" id="PTHR43539:SF78">
    <property type="entry name" value="FLAVIN-CONTAINING MONOOXYGENASE"/>
    <property type="match status" value="1"/>
</dbReference>
<proteinExistence type="predicted"/>
<keyword evidence="1" id="KW-0560">Oxidoreductase</keyword>
<dbReference type="SUPFAM" id="SSF51905">
    <property type="entry name" value="FAD/NAD(P)-binding domain"/>
    <property type="match status" value="1"/>
</dbReference>
<dbReference type="InterPro" id="IPR050982">
    <property type="entry name" value="Auxin_biosynth/cation_transpt"/>
</dbReference>
<dbReference type="Proteomes" id="UP001556196">
    <property type="component" value="Unassembled WGS sequence"/>
</dbReference>
<dbReference type="PRINTS" id="PR00411">
    <property type="entry name" value="PNDRDTASEI"/>
</dbReference>
<evidence type="ECO:0000256" key="1">
    <source>
        <dbReference type="ARBA" id="ARBA00023002"/>
    </source>
</evidence>